<dbReference type="Proteomes" id="UP001319080">
    <property type="component" value="Unassembled WGS sequence"/>
</dbReference>
<name>A0AAP2E4D3_9BACT</name>
<evidence type="ECO:0000256" key="6">
    <source>
        <dbReference type="SAM" id="Phobius"/>
    </source>
</evidence>
<proteinExistence type="predicted"/>
<dbReference type="GO" id="GO:0019867">
    <property type="term" value="C:outer membrane"/>
    <property type="evidence" value="ECO:0007669"/>
    <property type="project" value="InterPro"/>
</dbReference>
<keyword evidence="3" id="KW-0732">Signal</keyword>
<dbReference type="Gene3D" id="2.40.160.50">
    <property type="entry name" value="membrane protein fhac: a member of the omp85/tpsb transporter family"/>
    <property type="match status" value="1"/>
</dbReference>
<evidence type="ECO:0000256" key="4">
    <source>
        <dbReference type="ARBA" id="ARBA00023136"/>
    </source>
</evidence>
<dbReference type="RefSeq" id="WP_254086943.1">
    <property type="nucleotide sequence ID" value="NZ_JAHESE010000032.1"/>
</dbReference>
<reference evidence="8 9" key="1">
    <citation type="submission" date="2021-05" db="EMBL/GenBank/DDBJ databases">
        <title>A Polyphasic approach of four new species of the genus Ohtaekwangia: Ohtaekwangia histidinii sp. nov., Ohtaekwangia cretensis sp. nov., Ohtaekwangia indiensis sp. nov., Ohtaekwangia reichenbachii sp. nov. from diverse environment.</title>
        <authorList>
            <person name="Octaviana S."/>
        </authorList>
    </citation>
    <scope>NUCLEOTIDE SEQUENCE [LARGE SCALE GENOMIC DNA]</scope>
    <source>
        <strain evidence="8 9">PWU5</strain>
    </source>
</reference>
<dbReference type="Pfam" id="PF01103">
    <property type="entry name" value="Omp85"/>
    <property type="match status" value="1"/>
</dbReference>
<dbReference type="AlphaFoldDB" id="A0AAP2E4D3"/>
<feature type="domain" description="Bacterial surface antigen (D15)" evidence="7">
    <location>
        <begin position="576"/>
        <end position="771"/>
    </location>
</feature>
<dbReference type="InterPro" id="IPR000184">
    <property type="entry name" value="Bac_surfAg_D15"/>
</dbReference>
<gene>
    <name evidence="8" type="ORF">KK062_24205</name>
</gene>
<evidence type="ECO:0000256" key="2">
    <source>
        <dbReference type="ARBA" id="ARBA00022692"/>
    </source>
</evidence>
<keyword evidence="4 6" id="KW-0472">Membrane</keyword>
<sequence>MNKRLLTVCPCVSSGLYIPFLLFFAILLPGCTATRYLPPGETFYNGAEIDFQMPQGAVRRRGTLETEMQEYIVPKPNDKILGARPWVWLYYVAGTPKKEKGLRSFLKKKIGQAPVLLKDATPDRTANLLTGYLNNEGYFESKVVPEIKKGKTQSTVIYHTELHRAYRLRTITYPKGRDSTYAVVLRTLREKSILRPNIRYDLERLKAEQERIEEEVENVGFFYFDDRYLIFEADSTVGEKKVDLTLRLEKDIPPRARKIYRLDKINVFPNYVLSTDTLPNTKSDTTMVNNYQYIDNKHAFRPRIITDVINLKKGELYSREARELSLSHLMGLGTFKFVNIKFTESPRTDSAMLDAQILMTPLKKKSLRAEIQATSKSNNFVGPGVAFTFTNRNFLRGAELFQLKLTSAYEVQISKQVSQPVNSLELGLESSLTIPRFISPIKIDYKSSRYLPKTVIKAAVNVQNRVLYYRLTSFNVAYGYNWRESSSKSHELYPVDIAFVQTKKTKDFEDMLTGNTVLSSSFVDQFIVGTRYSYTLNTQLSQEVAQKYERRKFREHNFYFNGNIDVAGNLLNTVQRTSGIKPGLEQDGRKVHTLFNSPYSQYVRGDVDFRYYWQWARHSKIATRAVAGVGYAYGNSRTMPYIKQFAIGGSNSIRAFPARSLGPGSYVLDLDKAFFIDQRGDIKLEANAEYRFDIIKSFKGAVFVDAGNIWLMRPDPETLENGEPNTAKRVGGEFQRKSFMNEIAVGTGIGFRMDFSFFVLRLDIAFPLRKAILYPEEKGETAAVVSEEQARQRWRWVFDDIDFTKPGWRSDNLIFNIAIGYPF</sequence>
<evidence type="ECO:0000259" key="7">
    <source>
        <dbReference type="Pfam" id="PF01103"/>
    </source>
</evidence>
<comment type="subcellular location">
    <subcellularLocation>
        <location evidence="1">Membrane</location>
    </subcellularLocation>
</comment>
<keyword evidence="5" id="KW-0998">Cell outer membrane</keyword>
<keyword evidence="9" id="KW-1185">Reference proteome</keyword>
<accession>A0AAP2E4D3</accession>
<protein>
    <submittedName>
        <fullName evidence="8">BamA/TamA family outer membrane protein</fullName>
    </submittedName>
</protein>
<evidence type="ECO:0000256" key="5">
    <source>
        <dbReference type="ARBA" id="ARBA00023237"/>
    </source>
</evidence>
<organism evidence="8 9">
    <name type="scientific">Dawidia cretensis</name>
    <dbReference type="NCBI Taxonomy" id="2782350"/>
    <lineage>
        <taxon>Bacteria</taxon>
        <taxon>Pseudomonadati</taxon>
        <taxon>Bacteroidota</taxon>
        <taxon>Cytophagia</taxon>
        <taxon>Cytophagales</taxon>
        <taxon>Chryseotaleaceae</taxon>
        <taxon>Dawidia</taxon>
    </lineage>
</organism>
<dbReference type="InterPro" id="IPR039910">
    <property type="entry name" value="D15-like"/>
</dbReference>
<keyword evidence="2 6" id="KW-0812">Transmembrane</keyword>
<dbReference type="PANTHER" id="PTHR12815">
    <property type="entry name" value="SORTING AND ASSEMBLY MACHINERY SAMM50 PROTEIN FAMILY MEMBER"/>
    <property type="match status" value="1"/>
</dbReference>
<evidence type="ECO:0000313" key="8">
    <source>
        <dbReference type="EMBL" id="MBT1711367.1"/>
    </source>
</evidence>
<feature type="transmembrane region" description="Helical" evidence="6">
    <location>
        <begin position="5"/>
        <end position="28"/>
    </location>
</feature>
<dbReference type="EMBL" id="JAHESE010000032">
    <property type="protein sequence ID" value="MBT1711367.1"/>
    <property type="molecule type" value="Genomic_DNA"/>
</dbReference>
<comment type="caution">
    <text evidence="8">The sequence shown here is derived from an EMBL/GenBank/DDBJ whole genome shotgun (WGS) entry which is preliminary data.</text>
</comment>
<evidence type="ECO:0000313" key="9">
    <source>
        <dbReference type="Proteomes" id="UP001319080"/>
    </source>
</evidence>
<keyword evidence="6" id="KW-1133">Transmembrane helix</keyword>
<dbReference type="PANTHER" id="PTHR12815:SF47">
    <property type="entry name" value="TRANSLOCATION AND ASSEMBLY MODULE SUBUNIT TAMA"/>
    <property type="match status" value="1"/>
</dbReference>
<dbReference type="Gene3D" id="3.10.20.310">
    <property type="entry name" value="membrane protein fhac"/>
    <property type="match status" value="1"/>
</dbReference>
<evidence type="ECO:0000256" key="1">
    <source>
        <dbReference type="ARBA" id="ARBA00004370"/>
    </source>
</evidence>
<evidence type="ECO:0000256" key="3">
    <source>
        <dbReference type="ARBA" id="ARBA00022729"/>
    </source>
</evidence>